<dbReference type="EMBL" id="GBRH01210641">
    <property type="protein sequence ID" value="JAD87254.1"/>
    <property type="molecule type" value="Transcribed_RNA"/>
</dbReference>
<feature type="compositionally biased region" description="Basic and acidic residues" evidence="1">
    <location>
        <begin position="131"/>
        <end position="142"/>
    </location>
</feature>
<feature type="compositionally biased region" description="Low complexity" evidence="1">
    <location>
        <begin position="63"/>
        <end position="75"/>
    </location>
</feature>
<sequence>MTRFTGGFPPDPDAPAPLPPPTAAGADAGPGLPISTLAAPAPALSSPPSPEDSIPGDRNPRFANPAATNQTNTTQHHPEKNLPTRRGGNFLDDAQMGRGKAEPDATPVRCAARSAPRTPTIVAGSSTRRTKSVDASRRKSGP</sequence>
<feature type="compositionally biased region" description="Low complexity" evidence="1">
    <location>
        <begin position="23"/>
        <end position="44"/>
    </location>
</feature>
<evidence type="ECO:0000313" key="2">
    <source>
        <dbReference type="EMBL" id="JAD87254.1"/>
    </source>
</evidence>
<name>A0A0A9DF94_ARUDO</name>
<feature type="compositionally biased region" description="Pro residues" evidence="1">
    <location>
        <begin position="9"/>
        <end position="22"/>
    </location>
</feature>
<feature type="region of interest" description="Disordered" evidence="1">
    <location>
        <begin position="1"/>
        <end position="142"/>
    </location>
</feature>
<reference evidence="2" key="2">
    <citation type="journal article" date="2015" name="Data Brief">
        <title>Shoot transcriptome of the giant reed, Arundo donax.</title>
        <authorList>
            <person name="Barrero R.A."/>
            <person name="Guerrero F.D."/>
            <person name="Moolhuijzen P."/>
            <person name="Goolsby J.A."/>
            <person name="Tidwell J."/>
            <person name="Bellgard S.E."/>
            <person name="Bellgard M.I."/>
        </authorList>
    </citation>
    <scope>NUCLEOTIDE SEQUENCE</scope>
    <source>
        <tissue evidence="2">Shoot tissue taken approximately 20 cm above the soil surface</tissue>
    </source>
</reference>
<proteinExistence type="predicted"/>
<evidence type="ECO:0000256" key="1">
    <source>
        <dbReference type="SAM" id="MobiDB-lite"/>
    </source>
</evidence>
<reference evidence="2" key="1">
    <citation type="submission" date="2014-09" db="EMBL/GenBank/DDBJ databases">
        <authorList>
            <person name="Magalhaes I.L.F."/>
            <person name="Oliveira U."/>
            <person name="Santos F.R."/>
            <person name="Vidigal T.H.D.A."/>
            <person name="Brescovit A.D."/>
            <person name="Santos A.J."/>
        </authorList>
    </citation>
    <scope>NUCLEOTIDE SEQUENCE</scope>
    <source>
        <tissue evidence="2">Shoot tissue taken approximately 20 cm above the soil surface</tissue>
    </source>
</reference>
<organism evidence="2">
    <name type="scientific">Arundo donax</name>
    <name type="common">Giant reed</name>
    <name type="synonym">Donax arundinaceus</name>
    <dbReference type="NCBI Taxonomy" id="35708"/>
    <lineage>
        <taxon>Eukaryota</taxon>
        <taxon>Viridiplantae</taxon>
        <taxon>Streptophyta</taxon>
        <taxon>Embryophyta</taxon>
        <taxon>Tracheophyta</taxon>
        <taxon>Spermatophyta</taxon>
        <taxon>Magnoliopsida</taxon>
        <taxon>Liliopsida</taxon>
        <taxon>Poales</taxon>
        <taxon>Poaceae</taxon>
        <taxon>PACMAD clade</taxon>
        <taxon>Arundinoideae</taxon>
        <taxon>Arundineae</taxon>
        <taxon>Arundo</taxon>
    </lineage>
</organism>
<protein>
    <submittedName>
        <fullName evidence="2">Uncharacterized protein</fullName>
    </submittedName>
</protein>
<dbReference type="AlphaFoldDB" id="A0A0A9DF94"/>
<accession>A0A0A9DF94</accession>